<dbReference type="PANTHER" id="PTHR48079">
    <property type="entry name" value="PROTEIN YEEZ"/>
    <property type="match status" value="1"/>
</dbReference>
<protein>
    <submittedName>
        <fullName evidence="2">3-beta hydroxysteroid dehydrogenase</fullName>
    </submittedName>
</protein>
<dbReference type="Pfam" id="PF01370">
    <property type="entry name" value="Epimerase"/>
    <property type="match status" value="1"/>
</dbReference>
<dbReference type="SUPFAM" id="SSF51735">
    <property type="entry name" value="NAD(P)-binding Rossmann-fold domains"/>
    <property type="match status" value="1"/>
</dbReference>
<gene>
    <name evidence="2" type="ORF">CVE23_05950</name>
</gene>
<dbReference type="CDD" id="cd05262">
    <property type="entry name" value="SDR_a7"/>
    <property type="match status" value="1"/>
</dbReference>
<evidence type="ECO:0000313" key="3">
    <source>
        <dbReference type="Proteomes" id="UP000231901"/>
    </source>
</evidence>
<dbReference type="Proteomes" id="UP000231901">
    <property type="component" value="Chromosome"/>
</dbReference>
<proteinExistence type="predicted"/>
<dbReference type="Gene3D" id="3.40.50.720">
    <property type="entry name" value="NAD(P)-binding Rossmann-like Domain"/>
    <property type="match status" value="1"/>
</dbReference>
<sequence>MRIFVTGASGFVGSAIVRELIANGYQVLGLVRSDKSADDLRAIGGSAHRGDIEDLDSVLAGAAVCDGIIHTAFDNDFSKFQANCETDRRLIEALGSVIEGSARRLVITSAIGILPKSQRTTEDSMPAMGPAANPRAATEEAVDAVIAKGVHASIVRLASSVHGAGDHAFVPLLIDIARKTGVSAYIGDGQNCWPAVHRLDAAMLYRLALERGTSGARYHAVTEERIPFRDIAIAIGRGLGVPIISKSAAEAEAHFGWFSHFVSFDLDASNRLTRERLGWNPIMPSLLSDLEGEMYFQTPESAHT</sequence>
<name>A0A2K8QLD8_9GAMM</name>
<dbReference type="InterPro" id="IPR036291">
    <property type="entry name" value="NAD(P)-bd_dom_sf"/>
</dbReference>
<reference evidence="3" key="1">
    <citation type="journal article" date="2018" name="Genome Announc.">
        <title>Complete genome sequence of a Dickeya fangzhongdai type strain causing bleeding canker of pear tree trunks.</title>
        <authorList>
            <person name="Zhao Y."/>
            <person name="Tian Y."/>
            <person name="Li X."/>
            <person name="Hu B."/>
        </authorList>
    </citation>
    <scope>NUCLEOTIDE SEQUENCE [LARGE SCALE GENOMIC DNA]</scope>
    <source>
        <strain evidence="3">DSM 101947</strain>
    </source>
</reference>
<dbReference type="InterPro" id="IPR051783">
    <property type="entry name" value="NAD(P)-dependent_oxidoreduct"/>
</dbReference>
<organism evidence="2 3">
    <name type="scientific">Dickeya fangzhongdai</name>
    <dbReference type="NCBI Taxonomy" id="1778540"/>
    <lineage>
        <taxon>Bacteria</taxon>
        <taxon>Pseudomonadati</taxon>
        <taxon>Pseudomonadota</taxon>
        <taxon>Gammaproteobacteria</taxon>
        <taxon>Enterobacterales</taxon>
        <taxon>Pectobacteriaceae</taxon>
        <taxon>Dickeya</taxon>
    </lineage>
</organism>
<dbReference type="GO" id="GO:0004029">
    <property type="term" value="F:aldehyde dehydrogenase (NAD+) activity"/>
    <property type="evidence" value="ECO:0007669"/>
    <property type="project" value="TreeGrafter"/>
</dbReference>
<keyword evidence="3" id="KW-1185">Reference proteome</keyword>
<dbReference type="AlphaFoldDB" id="A0A2K8QLD8"/>
<dbReference type="PANTHER" id="PTHR48079:SF6">
    <property type="entry name" value="NAD(P)-BINDING DOMAIN-CONTAINING PROTEIN-RELATED"/>
    <property type="match status" value="1"/>
</dbReference>
<dbReference type="InterPro" id="IPR001509">
    <property type="entry name" value="Epimerase_deHydtase"/>
</dbReference>
<dbReference type="EMBL" id="CP025003">
    <property type="protein sequence ID" value="ATZ93560.1"/>
    <property type="molecule type" value="Genomic_DNA"/>
</dbReference>
<dbReference type="KEGG" id="dfn:CVE23_05950"/>
<feature type="domain" description="NAD-dependent epimerase/dehydratase" evidence="1">
    <location>
        <begin position="3"/>
        <end position="217"/>
    </location>
</feature>
<evidence type="ECO:0000259" key="1">
    <source>
        <dbReference type="Pfam" id="PF01370"/>
    </source>
</evidence>
<dbReference type="GO" id="GO:0005737">
    <property type="term" value="C:cytoplasm"/>
    <property type="evidence" value="ECO:0007669"/>
    <property type="project" value="TreeGrafter"/>
</dbReference>
<accession>A0A2K8QLD8</accession>
<evidence type="ECO:0000313" key="2">
    <source>
        <dbReference type="EMBL" id="ATZ93560.1"/>
    </source>
</evidence>